<dbReference type="PANTHER" id="PTHR43420">
    <property type="entry name" value="ACETYLTRANSFERASE"/>
    <property type="match status" value="1"/>
</dbReference>
<feature type="domain" description="N-acetyltransferase" evidence="5">
    <location>
        <begin position="13"/>
        <end position="158"/>
    </location>
</feature>
<evidence type="ECO:0000256" key="2">
    <source>
        <dbReference type="ARBA" id="ARBA00022490"/>
    </source>
</evidence>
<dbReference type="CDD" id="cd04301">
    <property type="entry name" value="NAT_SF"/>
    <property type="match status" value="1"/>
</dbReference>
<evidence type="ECO:0000256" key="4">
    <source>
        <dbReference type="ARBA" id="ARBA00023315"/>
    </source>
</evidence>
<dbReference type="OrthoDB" id="9794566at2"/>
<evidence type="ECO:0000313" key="6">
    <source>
        <dbReference type="EMBL" id="KOY13786.1"/>
    </source>
</evidence>
<dbReference type="InterPro" id="IPR006464">
    <property type="entry name" value="AcTrfase_RimI/Ard1"/>
</dbReference>
<evidence type="ECO:0000259" key="5">
    <source>
        <dbReference type="PROSITE" id="PS51186"/>
    </source>
</evidence>
<dbReference type="InterPro" id="IPR016181">
    <property type="entry name" value="Acyl_CoA_acyltransferase"/>
</dbReference>
<dbReference type="PANTHER" id="PTHR43420:SF44">
    <property type="entry name" value="ACETYLTRANSFERASE YPEA"/>
    <property type="match status" value="1"/>
</dbReference>
<proteinExistence type="inferred from homology"/>
<dbReference type="PATRIC" id="fig|1705561.3.peg.5382"/>
<keyword evidence="2" id="KW-0963">Cytoplasm</keyword>
<keyword evidence="3 6" id="KW-0808">Transferase</keyword>
<gene>
    <name evidence="6" type="ORF">AMS66_25650</name>
</gene>
<dbReference type="SUPFAM" id="SSF55729">
    <property type="entry name" value="Acyl-CoA N-acyltransferases (Nat)"/>
    <property type="match status" value="1"/>
</dbReference>
<dbReference type="Proteomes" id="UP000037688">
    <property type="component" value="Unassembled WGS sequence"/>
</dbReference>
<dbReference type="PROSITE" id="PS51186">
    <property type="entry name" value="GNAT"/>
    <property type="match status" value="1"/>
</dbReference>
<keyword evidence="7" id="KW-1185">Reference proteome</keyword>
<organism evidence="6 7">
    <name type="scientific">Paenibacillus xylanivorans</name>
    <dbReference type="NCBI Taxonomy" id="1705561"/>
    <lineage>
        <taxon>Bacteria</taxon>
        <taxon>Bacillati</taxon>
        <taxon>Bacillota</taxon>
        <taxon>Bacilli</taxon>
        <taxon>Bacillales</taxon>
        <taxon>Paenibacillaceae</taxon>
        <taxon>Paenibacillus</taxon>
    </lineage>
</organism>
<dbReference type="GO" id="GO:0008080">
    <property type="term" value="F:N-acetyltransferase activity"/>
    <property type="evidence" value="ECO:0007669"/>
    <property type="project" value="InterPro"/>
</dbReference>
<sequence>MDNVEKEEQEAALQFRFMTLDDIPDVMIIEHEAFTLPWTEEAFQNELTHNHFAKYMVMELEGTAIGYAGMWTIMDEAHITNIAVREAYRGRKLGEKLLDELMRTAAYLGMERMTLEVRVSNRIAQSLYQKKGFESAGLRKGYYSDNGEDAMIMWANLPPADRSGEEEGSVTDS</sequence>
<accession>A0A0M9BLC0</accession>
<dbReference type="AlphaFoldDB" id="A0A0M9BLC0"/>
<evidence type="ECO:0000256" key="3">
    <source>
        <dbReference type="ARBA" id="ARBA00022679"/>
    </source>
</evidence>
<dbReference type="InterPro" id="IPR000182">
    <property type="entry name" value="GNAT_dom"/>
</dbReference>
<protein>
    <submittedName>
        <fullName evidence="6">Alanine acetyltransferase</fullName>
    </submittedName>
</protein>
<dbReference type="Pfam" id="PF00583">
    <property type="entry name" value="Acetyltransf_1"/>
    <property type="match status" value="1"/>
</dbReference>
<evidence type="ECO:0000256" key="1">
    <source>
        <dbReference type="ARBA" id="ARBA00005395"/>
    </source>
</evidence>
<dbReference type="EMBL" id="LITU01000078">
    <property type="protein sequence ID" value="KOY13786.1"/>
    <property type="molecule type" value="Genomic_DNA"/>
</dbReference>
<dbReference type="InterPro" id="IPR050680">
    <property type="entry name" value="YpeA/RimI_acetyltransf"/>
</dbReference>
<keyword evidence="4" id="KW-0012">Acyltransferase</keyword>
<dbReference type="NCBIfam" id="TIGR01575">
    <property type="entry name" value="rimI"/>
    <property type="match status" value="1"/>
</dbReference>
<evidence type="ECO:0000313" key="7">
    <source>
        <dbReference type="Proteomes" id="UP000037688"/>
    </source>
</evidence>
<reference evidence="6 7" key="1">
    <citation type="submission" date="2015-08" db="EMBL/GenBank/DDBJ databases">
        <title>Draft genome sequence of cellulolytic and xylanolytic Paenibacillus sp. A59, isolated from a decaying forest soil from Patagonia, Argentina.</title>
        <authorList>
            <person name="Ghio S."/>
            <person name="Caceres A.M."/>
            <person name="Talia P."/>
            <person name="Grasso D."/>
            <person name="Campos E."/>
        </authorList>
    </citation>
    <scope>NUCLEOTIDE SEQUENCE [LARGE SCALE GENOMIC DNA]</scope>
    <source>
        <strain evidence="6 7">A59</strain>
    </source>
</reference>
<dbReference type="Gene3D" id="3.40.630.30">
    <property type="match status" value="1"/>
</dbReference>
<dbReference type="RefSeq" id="WP_024632864.1">
    <property type="nucleotide sequence ID" value="NZ_LITU01000078.1"/>
</dbReference>
<name>A0A0M9BLC0_9BACL</name>
<comment type="similarity">
    <text evidence="1">Belongs to the acetyltransferase family. RimI subfamily.</text>
</comment>
<comment type="caution">
    <text evidence="6">The sequence shown here is derived from an EMBL/GenBank/DDBJ whole genome shotgun (WGS) entry which is preliminary data.</text>
</comment>